<dbReference type="PANTHER" id="PTHR43045">
    <property type="entry name" value="SHIKIMATE TRANSPORTER"/>
    <property type="match status" value="1"/>
</dbReference>
<keyword evidence="4 7" id="KW-0812">Transmembrane</keyword>
<keyword evidence="3" id="KW-1003">Cell membrane</keyword>
<keyword evidence="6 7" id="KW-0472">Membrane</keyword>
<feature type="transmembrane region" description="Helical" evidence="7">
    <location>
        <begin position="98"/>
        <end position="119"/>
    </location>
</feature>
<name>A0ABX5K8U8_9BURK</name>
<dbReference type="EMBL" id="QEOB01000032">
    <property type="protein sequence ID" value="PVX70982.1"/>
    <property type="molecule type" value="Genomic_DNA"/>
</dbReference>
<dbReference type="PROSITE" id="PS00217">
    <property type="entry name" value="SUGAR_TRANSPORT_2"/>
    <property type="match status" value="1"/>
</dbReference>
<keyword evidence="5 7" id="KW-1133">Transmembrane helix</keyword>
<evidence type="ECO:0000256" key="6">
    <source>
        <dbReference type="ARBA" id="ARBA00023136"/>
    </source>
</evidence>
<dbReference type="SUPFAM" id="SSF103473">
    <property type="entry name" value="MFS general substrate transporter"/>
    <property type="match status" value="1"/>
</dbReference>
<feature type="transmembrane region" description="Helical" evidence="7">
    <location>
        <begin position="31"/>
        <end position="54"/>
    </location>
</feature>
<accession>A0ABX5K8U8</accession>
<evidence type="ECO:0000256" key="2">
    <source>
        <dbReference type="ARBA" id="ARBA00022448"/>
    </source>
</evidence>
<dbReference type="PROSITE" id="PS50850">
    <property type="entry name" value="MFS"/>
    <property type="match status" value="1"/>
</dbReference>
<evidence type="ECO:0000256" key="3">
    <source>
        <dbReference type="ARBA" id="ARBA00022475"/>
    </source>
</evidence>
<feature type="transmembrane region" description="Helical" evidence="7">
    <location>
        <begin position="163"/>
        <end position="190"/>
    </location>
</feature>
<feature type="domain" description="Major facilitator superfamily (MFS) profile" evidence="8">
    <location>
        <begin position="25"/>
        <end position="453"/>
    </location>
</feature>
<proteinExistence type="predicted"/>
<dbReference type="InterPro" id="IPR020846">
    <property type="entry name" value="MFS_dom"/>
</dbReference>
<organism evidence="9 10">
    <name type="scientific">Paraburkholderia unamae</name>
    <dbReference type="NCBI Taxonomy" id="219649"/>
    <lineage>
        <taxon>Bacteria</taxon>
        <taxon>Pseudomonadati</taxon>
        <taxon>Pseudomonadota</taxon>
        <taxon>Betaproteobacteria</taxon>
        <taxon>Burkholderiales</taxon>
        <taxon>Burkholderiaceae</taxon>
        <taxon>Paraburkholderia</taxon>
    </lineage>
</organism>
<dbReference type="Proteomes" id="UP000245712">
    <property type="component" value="Unassembled WGS sequence"/>
</dbReference>
<protein>
    <submittedName>
        <fullName evidence="9">MFS family arabinose efflux permease</fullName>
    </submittedName>
</protein>
<feature type="transmembrane region" description="Helical" evidence="7">
    <location>
        <begin position="66"/>
        <end position="86"/>
    </location>
</feature>
<feature type="transmembrane region" description="Helical" evidence="7">
    <location>
        <begin position="202"/>
        <end position="223"/>
    </location>
</feature>
<feature type="transmembrane region" description="Helical" evidence="7">
    <location>
        <begin position="301"/>
        <end position="319"/>
    </location>
</feature>
<comment type="caution">
    <text evidence="9">The sequence shown here is derived from an EMBL/GenBank/DDBJ whole genome shotgun (WGS) entry which is preliminary data.</text>
</comment>
<feature type="transmembrane region" description="Helical" evidence="7">
    <location>
        <begin position="357"/>
        <end position="383"/>
    </location>
</feature>
<dbReference type="InterPro" id="IPR005829">
    <property type="entry name" value="Sugar_transporter_CS"/>
</dbReference>
<dbReference type="Gene3D" id="1.20.1250.20">
    <property type="entry name" value="MFS general substrate transporter like domains"/>
    <property type="match status" value="2"/>
</dbReference>
<evidence type="ECO:0000313" key="10">
    <source>
        <dbReference type="Proteomes" id="UP000245712"/>
    </source>
</evidence>
<keyword evidence="10" id="KW-1185">Reference proteome</keyword>
<gene>
    <name evidence="9" type="ORF">C7402_13255</name>
</gene>
<comment type="subcellular location">
    <subcellularLocation>
        <location evidence="1">Cell membrane</location>
        <topology evidence="1">Multi-pass membrane protein</topology>
    </subcellularLocation>
</comment>
<dbReference type="RefSeq" id="WP_112177238.1">
    <property type="nucleotide sequence ID" value="NZ_CAJZAT010000112.1"/>
</dbReference>
<feature type="transmembrane region" description="Helical" evidence="7">
    <location>
        <begin position="395"/>
        <end position="413"/>
    </location>
</feature>
<dbReference type="Pfam" id="PF07690">
    <property type="entry name" value="MFS_1"/>
    <property type="match status" value="1"/>
</dbReference>
<evidence type="ECO:0000256" key="5">
    <source>
        <dbReference type="ARBA" id="ARBA00022989"/>
    </source>
</evidence>
<feature type="transmembrane region" description="Helical" evidence="7">
    <location>
        <begin position="267"/>
        <end position="289"/>
    </location>
</feature>
<reference evidence="9 10" key="1">
    <citation type="submission" date="2018-05" db="EMBL/GenBank/DDBJ databases">
        <title>Genomic Encyclopedia of Type Strains, Phase IV (KMG-V): Genome sequencing to study the core and pangenomes of soil and plant-associated prokaryotes.</title>
        <authorList>
            <person name="Whitman W."/>
        </authorList>
    </citation>
    <scope>NUCLEOTIDE SEQUENCE [LARGE SCALE GENOMIC DNA]</scope>
    <source>
        <strain evidence="9 10">SCZa-39</strain>
    </source>
</reference>
<keyword evidence="2" id="KW-0813">Transport</keyword>
<feature type="transmembrane region" description="Helical" evidence="7">
    <location>
        <begin position="425"/>
        <end position="445"/>
    </location>
</feature>
<evidence type="ECO:0000256" key="4">
    <source>
        <dbReference type="ARBA" id="ARBA00022692"/>
    </source>
</evidence>
<sequence>MKTLAATDVIEAEREESIEAKRRNAIKGAFFSEYIDMFDIYLPVVVLSPVLAFFQPPHLTAGMETILASLVFITTLLGRPVGALIFGMVADRVGRRKASIWSVSGFGVVTLLIALLPGYQSIGVASYWLLVLLRFVDGIFLGGGYTGAMPLAIEYSKKAQRGFVGGFIIAGFPAAYVSINLVAMLMFALFPLNGVNSPYAQWGWRIPFVLGSVLAGLLALYYVHKVAESEIWKSETADKAADKAAEPEKLPLTDLLRGKSGRSLLQVLVMMTGFWLTQNIITIFLPTGLLFKTLHLTGFEITLTLMITYFVLFFSYIASGMIGQRIGRRRFFVILGPVIATVGAGLLYVLANVEGLTLPAIIALTCVLAVIVTSPWGVIVTYINERFVTDVRATGFGVGFSLSVIIPSFYAFYMDGLSAFMPLRLTPVALLCVGGLIGAIGALMGPETKDVDF</sequence>
<feature type="transmembrane region" description="Helical" evidence="7">
    <location>
        <begin position="331"/>
        <end position="351"/>
    </location>
</feature>
<feature type="transmembrane region" description="Helical" evidence="7">
    <location>
        <begin position="125"/>
        <end position="151"/>
    </location>
</feature>
<evidence type="ECO:0000259" key="8">
    <source>
        <dbReference type="PROSITE" id="PS50850"/>
    </source>
</evidence>
<evidence type="ECO:0000256" key="7">
    <source>
        <dbReference type="SAM" id="Phobius"/>
    </source>
</evidence>
<dbReference type="PANTHER" id="PTHR43045:SF4">
    <property type="entry name" value="TRANSPORTER YDFJ-RELATED"/>
    <property type="match status" value="1"/>
</dbReference>
<evidence type="ECO:0000313" key="9">
    <source>
        <dbReference type="EMBL" id="PVX70982.1"/>
    </source>
</evidence>
<dbReference type="InterPro" id="IPR011701">
    <property type="entry name" value="MFS"/>
</dbReference>
<evidence type="ECO:0000256" key="1">
    <source>
        <dbReference type="ARBA" id="ARBA00004651"/>
    </source>
</evidence>
<dbReference type="InterPro" id="IPR036259">
    <property type="entry name" value="MFS_trans_sf"/>
</dbReference>